<accession>A0AA92HAZ0</accession>
<name>A0AA92HAZ0_RHIRH</name>
<dbReference type="EMBL" id="QDFR01000001">
    <property type="protein sequence ID" value="PVE56885.1"/>
    <property type="molecule type" value="Genomic_DNA"/>
</dbReference>
<proteinExistence type="predicted"/>
<gene>
    <name evidence="1" type="ORF">DC430_03755</name>
</gene>
<reference evidence="1 2" key="1">
    <citation type="submission" date="2018-04" db="EMBL/GenBank/DDBJ databases">
        <authorList>
            <person name="Hagen T."/>
        </authorList>
    </citation>
    <scope>NUCLEOTIDE SEQUENCE [LARGE SCALE GENOMIC DNA]</scope>
    <source>
        <strain evidence="1 2">TPD7009</strain>
    </source>
</reference>
<dbReference type="AlphaFoldDB" id="A0AA92HAZ0"/>
<organism evidence="1 2">
    <name type="scientific">Rhizobium rhizogenes</name>
    <name type="common">Agrobacterium rhizogenes</name>
    <dbReference type="NCBI Taxonomy" id="359"/>
    <lineage>
        <taxon>Bacteria</taxon>
        <taxon>Pseudomonadati</taxon>
        <taxon>Pseudomonadota</taxon>
        <taxon>Alphaproteobacteria</taxon>
        <taxon>Hyphomicrobiales</taxon>
        <taxon>Rhizobiaceae</taxon>
        <taxon>Rhizobium/Agrobacterium group</taxon>
        <taxon>Rhizobium</taxon>
    </lineage>
</organism>
<protein>
    <submittedName>
        <fullName evidence="1">Uncharacterized protein</fullName>
    </submittedName>
</protein>
<evidence type="ECO:0000313" key="2">
    <source>
        <dbReference type="Proteomes" id="UP000244335"/>
    </source>
</evidence>
<evidence type="ECO:0000313" key="1">
    <source>
        <dbReference type="EMBL" id="PVE56885.1"/>
    </source>
</evidence>
<sequence>MISWSWRVEDETSILCGSWSDEELWHPTFQRLLHHPVSDLQLFGKLPELSIGFSNNMSVLSFMTYEGQPQWTIFENVSENSGARAWITVEDGVVVRET</sequence>
<comment type="caution">
    <text evidence="1">The sequence shown here is derived from an EMBL/GenBank/DDBJ whole genome shotgun (WGS) entry which is preliminary data.</text>
</comment>
<dbReference type="Proteomes" id="UP000244335">
    <property type="component" value="Unassembled WGS sequence"/>
</dbReference>